<keyword evidence="1" id="KW-0175">Coiled coil</keyword>
<proteinExistence type="predicted"/>
<comment type="caution">
    <text evidence="2">The sequence shown here is derived from an EMBL/GenBank/DDBJ whole genome shotgun (WGS) entry which is preliminary data.</text>
</comment>
<feature type="coiled-coil region" evidence="1">
    <location>
        <begin position="43"/>
        <end position="70"/>
    </location>
</feature>
<evidence type="ECO:0000313" key="2">
    <source>
        <dbReference type="EMBL" id="EKE28695.1"/>
    </source>
</evidence>
<evidence type="ECO:0000256" key="1">
    <source>
        <dbReference type="SAM" id="Coils"/>
    </source>
</evidence>
<accession>K2GZ18</accession>
<dbReference type="AlphaFoldDB" id="K2GZ18"/>
<sequence>MKNQVKELLIQKKDSNSVARNMLEFIDFFTDAELSDIYALLSANEIEKRKEILLRNIAEYEDTIEEIIKIGLKFERFKTIMMYEAVRKQSRESLNNLKSALNLSANT</sequence>
<name>K2GZ18_9BACT</name>
<reference evidence="2" key="1">
    <citation type="journal article" date="2012" name="Science">
        <title>Fermentation, hydrogen, and sulfur metabolism in multiple uncultivated bacterial phyla.</title>
        <authorList>
            <person name="Wrighton K.C."/>
            <person name="Thomas B.C."/>
            <person name="Sharon I."/>
            <person name="Miller C.S."/>
            <person name="Castelle C.J."/>
            <person name="VerBerkmoes N.C."/>
            <person name="Wilkins M.J."/>
            <person name="Hettich R.L."/>
            <person name="Lipton M.S."/>
            <person name="Williams K.H."/>
            <person name="Long P.E."/>
            <person name="Banfield J.F."/>
        </authorList>
    </citation>
    <scope>NUCLEOTIDE SEQUENCE [LARGE SCALE GENOMIC DNA]</scope>
</reference>
<protein>
    <submittedName>
        <fullName evidence="2">Uncharacterized protein</fullName>
    </submittedName>
</protein>
<gene>
    <name evidence="2" type="ORF">ACD_3C00027G0003</name>
</gene>
<dbReference type="EMBL" id="AMFJ01000301">
    <property type="protein sequence ID" value="EKE28695.1"/>
    <property type="molecule type" value="Genomic_DNA"/>
</dbReference>
<organism evidence="2">
    <name type="scientific">uncultured bacterium</name>
    <name type="common">gcode 4</name>
    <dbReference type="NCBI Taxonomy" id="1234023"/>
    <lineage>
        <taxon>Bacteria</taxon>
        <taxon>environmental samples</taxon>
    </lineage>
</organism>